<evidence type="ECO:0000313" key="2">
    <source>
        <dbReference type="Proteomes" id="UP000190198"/>
    </source>
</evidence>
<dbReference type="SUPFAM" id="SSF51161">
    <property type="entry name" value="Trimeric LpxA-like enzymes"/>
    <property type="match status" value="1"/>
</dbReference>
<reference evidence="1 2" key="1">
    <citation type="submission" date="2016-11" db="EMBL/GenBank/DDBJ databases">
        <title>Mixed transmission modes and dynamic genome evolution in an obligate animal-bacterial symbiosis.</title>
        <authorList>
            <person name="Russell S.L."/>
            <person name="Corbett-Detig R.B."/>
            <person name="Cavanaugh C.M."/>
        </authorList>
    </citation>
    <scope>NUCLEOTIDE SEQUENCE [LARGE SCALE GENOMIC DNA]</scope>
    <source>
        <strain evidence="1">Sp-SM6</strain>
    </source>
</reference>
<comment type="caution">
    <text evidence="1">The sequence shown here is derived from an EMBL/GenBank/DDBJ whole genome shotgun (WGS) entry which is preliminary data.</text>
</comment>
<accession>A0A1T2L7L3</accession>
<dbReference type="AlphaFoldDB" id="A0A1T2L7L3"/>
<sequence length="161" mass="16904">MMRGVEVDKTATIDWSVSIDPARGKITIGPDSSLDRGVILRAYGGSITIGSDCTVNPYSLLYGGGGLKIGNGVRIAAHTVIVPSNHIYSDPEKYIYSQGESKQGITIEDDVWIGAGVRILDGIVIGKGSVIGAGSVVTKSTEPYSIVVGVPARQISTRLRS</sequence>
<dbReference type="InterPro" id="IPR051159">
    <property type="entry name" value="Hexapeptide_acetyltransf"/>
</dbReference>
<protein>
    <recommendedName>
        <fullName evidence="3">Acetyltransferase</fullName>
    </recommendedName>
</protein>
<name>A0A1T2L7L3_9GAMM</name>
<gene>
    <name evidence="1" type="ORF">BOW52_05235</name>
</gene>
<organism evidence="1 2">
    <name type="scientific">Solemya elarraichensis gill symbiont</name>
    <dbReference type="NCBI Taxonomy" id="1918949"/>
    <lineage>
        <taxon>Bacteria</taxon>
        <taxon>Pseudomonadati</taxon>
        <taxon>Pseudomonadota</taxon>
        <taxon>Gammaproteobacteria</taxon>
        <taxon>sulfur-oxidizing symbionts</taxon>
    </lineage>
</organism>
<dbReference type="EMBL" id="MPRK01000073">
    <property type="protein sequence ID" value="OOZ40926.1"/>
    <property type="molecule type" value="Genomic_DNA"/>
</dbReference>
<dbReference type="Gene3D" id="2.160.10.10">
    <property type="entry name" value="Hexapeptide repeat proteins"/>
    <property type="match status" value="1"/>
</dbReference>
<dbReference type="PANTHER" id="PTHR23416">
    <property type="entry name" value="SIALIC ACID SYNTHASE-RELATED"/>
    <property type="match status" value="1"/>
</dbReference>
<dbReference type="InterPro" id="IPR011004">
    <property type="entry name" value="Trimer_LpxA-like_sf"/>
</dbReference>
<dbReference type="InterPro" id="IPR001451">
    <property type="entry name" value="Hexapep"/>
</dbReference>
<keyword evidence="2" id="KW-1185">Reference proteome</keyword>
<dbReference type="PANTHER" id="PTHR23416:SF78">
    <property type="entry name" value="LIPOPOLYSACCHARIDE BIOSYNTHESIS O-ACETYL TRANSFERASE WBBJ-RELATED"/>
    <property type="match status" value="1"/>
</dbReference>
<dbReference type="Pfam" id="PF00132">
    <property type="entry name" value="Hexapep"/>
    <property type="match status" value="1"/>
</dbReference>
<proteinExistence type="predicted"/>
<dbReference type="CDD" id="cd04647">
    <property type="entry name" value="LbH_MAT_like"/>
    <property type="match status" value="1"/>
</dbReference>
<evidence type="ECO:0000313" key="1">
    <source>
        <dbReference type="EMBL" id="OOZ40926.1"/>
    </source>
</evidence>
<dbReference type="Proteomes" id="UP000190198">
    <property type="component" value="Unassembled WGS sequence"/>
</dbReference>
<evidence type="ECO:0008006" key="3">
    <source>
        <dbReference type="Google" id="ProtNLM"/>
    </source>
</evidence>